<keyword evidence="3" id="KW-0413">Isomerase</keyword>
<dbReference type="GO" id="GO:0006522">
    <property type="term" value="P:alanine metabolic process"/>
    <property type="evidence" value="ECO:0007669"/>
    <property type="project" value="InterPro"/>
</dbReference>
<dbReference type="SUPFAM" id="SSF51419">
    <property type="entry name" value="PLP-binding barrel"/>
    <property type="match status" value="1"/>
</dbReference>
<comment type="cofactor">
    <cofactor evidence="1 4">
        <name>pyridoxal 5'-phosphate</name>
        <dbReference type="ChEBI" id="CHEBI:597326"/>
    </cofactor>
</comment>
<evidence type="ECO:0000256" key="5">
    <source>
        <dbReference type="PIRSR" id="PIRSR600821-52"/>
    </source>
</evidence>
<name>A0A3G1KU16_FORW1</name>
<dbReference type="PANTHER" id="PTHR30511">
    <property type="entry name" value="ALANINE RACEMASE"/>
    <property type="match status" value="1"/>
</dbReference>
<dbReference type="AlphaFoldDB" id="A0A3G1KU16"/>
<dbReference type="OrthoDB" id="9813814at2"/>
<dbReference type="PROSITE" id="PS00395">
    <property type="entry name" value="ALANINE_RACEMASE"/>
    <property type="match status" value="1"/>
</dbReference>
<feature type="binding site" evidence="5">
    <location>
        <position position="335"/>
    </location>
    <ligand>
        <name>substrate</name>
    </ligand>
</feature>
<dbReference type="GO" id="GO:0008784">
    <property type="term" value="F:alanine racemase activity"/>
    <property type="evidence" value="ECO:0007669"/>
    <property type="project" value="InterPro"/>
</dbReference>
<dbReference type="GO" id="GO:0005829">
    <property type="term" value="C:cytosol"/>
    <property type="evidence" value="ECO:0007669"/>
    <property type="project" value="TreeGrafter"/>
</dbReference>
<dbReference type="InterPro" id="IPR000821">
    <property type="entry name" value="Ala_racemase"/>
</dbReference>
<dbReference type="RefSeq" id="WP_148135270.1">
    <property type="nucleotide sequence ID" value="NZ_CP017634.1"/>
</dbReference>
<evidence type="ECO:0000313" key="8">
    <source>
        <dbReference type="Proteomes" id="UP000323521"/>
    </source>
</evidence>
<dbReference type="GO" id="GO:0030170">
    <property type="term" value="F:pyridoxal phosphate binding"/>
    <property type="evidence" value="ECO:0007669"/>
    <property type="project" value="TreeGrafter"/>
</dbReference>
<dbReference type="InterPro" id="IPR009006">
    <property type="entry name" value="Ala_racemase/Decarboxylase_C"/>
</dbReference>
<dbReference type="SUPFAM" id="SSF50621">
    <property type="entry name" value="Alanine racemase C-terminal domain-like"/>
    <property type="match status" value="1"/>
</dbReference>
<dbReference type="Gene3D" id="2.40.37.10">
    <property type="entry name" value="Lyase, Ornithine Decarboxylase, Chain A, domain 1"/>
    <property type="match status" value="1"/>
</dbReference>
<keyword evidence="8" id="KW-1185">Reference proteome</keyword>
<feature type="modified residue" description="N6-(pyridoxal phosphate)lysine" evidence="4">
    <location>
        <position position="37"/>
    </location>
</feature>
<dbReference type="Pfam" id="PF01168">
    <property type="entry name" value="Ala_racemase_N"/>
    <property type="match status" value="1"/>
</dbReference>
<dbReference type="Proteomes" id="UP000323521">
    <property type="component" value="Chromosome"/>
</dbReference>
<dbReference type="EMBL" id="CP017634">
    <property type="protein sequence ID" value="ATW26003.1"/>
    <property type="molecule type" value="Genomic_DNA"/>
</dbReference>
<reference evidence="7 8" key="1">
    <citation type="submission" date="2016-10" db="EMBL/GenBank/DDBJ databases">
        <title>Complete Genome Sequence of Peptococcaceae strain DCMF.</title>
        <authorList>
            <person name="Edwards R.J."/>
            <person name="Holland S.I."/>
            <person name="Deshpande N.P."/>
            <person name="Wong Y.K."/>
            <person name="Ertan H."/>
            <person name="Manefield M."/>
            <person name="Russell T.L."/>
            <person name="Lee M.J."/>
        </authorList>
    </citation>
    <scope>NUCLEOTIDE SEQUENCE [LARGE SCALE GENOMIC DNA]</scope>
    <source>
        <strain evidence="7 8">DCMF</strain>
    </source>
</reference>
<dbReference type="InterPro" id="IPR001608">
    <property type="entry name" value="Ala_racemase_N"/>
</dbReference>
<dbReference type="InterPro" id="IPR029066">
    <property type="entry name" value="PLP-binding_barrel"/>
</dbReference>
<dbReference type="Gene3D" id="3.20.20.10">
    <property type="entry name" value="Alanine racemase"/>
    <property type="match status" value="1"/>
</dbReference>
<evidence type="ECO:0000313" key="7">
    <source>
        <dbReference type="EMBL" id="ATW26003.1"/>
    </source>
</evidence>
<dbReference type="Pfam" id="PF00842">
    <property type="entry name" value="Ala_racemase_C"/>
    <property type="match status" value="1"/>
</dbReference>
<dbReference type="NCBIfam" id="TIGR00492">
    <property type="entry name" value="alr"/>
    <property type="match status" value="1"/>
</dbReference>
<dbReference type="KEGG" id="fwa:DCMF_15560"/>
<feature type="domain" description="Alanine racemase C-terminal" evidence="6">
    <location>
        <begin position="242"/>
        <end position="371"/>
    </location>
</feature>
<dbReference type="CDD" id="cd00430">
    <property type="entry name" value="PLPDE_III_AR"/>
    <property type="match status" value="1"/>
</dbReference>
<keyword evidence="2 4" id="KW-0663">Pyridoxal phosphate</keyword>
<evidence type="ECO:0000256" key="2">
    <source>
        <dbReference type="ARBA" id="ARBA00022898"/>
    </source>
</evidence>
<organism evidence="7 8">
    <name type="scientific">Formimonas warabiya</name>
    <dbReference type="NCBI Taxonomy" id="1761012"/>
    <lineage>
        <taxon>Bacteria</taxon>
        <taxon>Bacillati</taxon>
        <taxon>Bacillota</taxon>
        <taxon>Clostridia</taxon>
        <taxon>Eubacteriales</taxon>
        <taxon>Peptococcaceae</taxon>
        <taxon>Candidatus Formimonas</taxon>
    </lineage>
</organism>
<feature type="binding site" evidence="5">
    <location>
        <position position="135"/>
    </location>
    <ligand>
        <name>substrate</name>
    </ligand>
</feature>
<dbReference type="SMART" id="SM01005">
    <property type="entry name" value="Ala_racemase_C"/>
    <property type="match status" value="1"/>
</dbReference>
<evidence type="ECO:0000256" key="4">
    <source>
        <dbReference type="PIRSR" id="PIRSR600821-50"/>
    </source>
</evidence>
<dbReference type="PRINTS" id="PR00992">
    <property type="entry name" value="ALARACEMASE"/>
</dbReference>
<evidence type="ECO:0000256" key="3">
    <source>
        <dbReference type="ARBA" id="ARBA00023235"/>
    </source>
</evidence>
<dbReference type="InterPro" id="IPR020622">
    <property type="entry name" value="Ala_racemase_pyridoxalP-BS"/>
</dbReference>
<accession>A0A3G1KU16</accession>
<protein>
    <submittedName>
        <fullName evidence="7">Alanine racemase</fullName>
    </submittedName>
</protein>
<dbReference type="InterPro" id="IPR011079">
    <property type="entry name" value="Ala_racemase_C"/>
</dbReference>
<dbReference type="FunFam" id="3.20.20.10:FF:000002">
    <property type="entry name" value="Alanine racemase"/>
    <property type="match status" value="1"/>
</dbReference>
<sequence>MHNFIRWIEVDLDAIINNFREIRKLVPAPVKILAVVKSDAYGHGAVEVAQVLAETGVDMFAVTTLEEGLELRQHDISTPILVFAPMLPFEVDIMVKSGLIATIDDMGALEALALGAKKQSIRASFHLKVETGMGRSGLLQEQLSAFLSRLKDLPAIEMSGVYSHLATAMMADKRFAHKQFAVFSQAVHEIRQAGFSVIAHIANSAAVLDLPEMYLDLVRVGTLLYGQYPSDQVARKITLKDPWQMKARVISLKQLKPGDSVGYGRDYVAKKALEVGIIPVGYADGFGMVPHTRPVKPYDLVKSAAKSISNMVGIVPAHFVTRGQERLPVIGRVGMQLSMIDVTGKGIHVGDEVVIPLRRTTSGARLPRIYVQDGSLKRLRSICRWEDYRI</sequence>
<proteinExistence type="predicted"/>
<dbReference type="PANTHER" id="PTHR30511:SF0">
    <property type="entry name" value="ALANINE RACEMASE, CATABOLIC-RELATED"/>
    <property type="match status" value="1"/>
</dbReference>
<evidence type="ECO:0000256" key="1">
    <source>
        <dbReference type="ARBA" id="ARBA00001933"/>
    </source>
</evidence>
<gene>
    <name evidence="7" type="ORF">DCMF_15560</name>
</gene>
<evidence type="ECO:0000259" key="6">
    <source>
        <dbReference type="SMART" id="SM01005"/>
    </source>
</evidence>